<feature type="compositionally biased region" description="Gly residues" evidence="3">
    <location>
        <begin position="163"/>
        <end position="212"/>
    </location>
</feature>
<dbReference type="SMART" id="SM00360">
    <property type="entry name" value="RRM"/>
    <property type="match status" value="1"/>
</dbReference>
<name>A0A8J2L565_9HEXA</name>
<feature type="compositionally biased region" description="Basic and acidic residues" evidence="3">
    <location>
        <begin position="300"/>
        <end position="326"/>
    </location>
</feature>
<accession>A0A8J2L565</accession>
<feature type="compositionally biased region" description="Basic and acidic residues" evidence="3">
    <location>
        <begin position="218"/>
        <end position="253"/>
    </location>
</feature>
<protein>
    <recommendedName>
        <fullName evidence="4">RRM domain-containing protein</fullName>
    </recommendedName>
</protein>
<dbReference type="EMBL" id="CAJVCH010549625">
    <property type="protein sequence ID" value="CAG7828978.1"/>
    <property type="molecule type" value="Genomic_DNA"/>
</dbReference>
<evidence type="ECO:0000256" key="3">
    <source>
        <dbReference type="SAM" id="MobiDB-lite"/>
    </source>
</evidence>
<organism evidence="5 6">
    <name type="scientific">Allacma fusca</name>
    <dbReference type="NCBI Taxonomy" id="39272"/>
    <lineage>
        <taxon>Eukaryota</taxon>
        <taxon>Metazoa</taxon>
        <taxon>Ecdysozoa</taxon>
        <taxon>Arthropoda</taxon>
        <taxon>Hexapoda</taxon>
        <taxon>Collembola</taxon>
        <taxon>Symphypleona</taxon>
        <taxon>Sminthuridae</taxon>
        <taxon>Allacma</taxon>
    </lineage>
</organism>
<feature type="compositionally biased region" description="Gly residues" evidence="3">
    <location>
        <begin position="113"/>
        <end position="136"/>
    </location>
</feature>
<dbReference type="AlphaFoldDB" id="A0A8J2L565"/>
<keyword evidence="1 2" id="KW-0694">RNA-binding</keyword>
<evidence type="ECO:0000313" key="5">
    <source>
        <dbReference type="EMBL" id="CAG7828978.1"/>
    </source>
</evidence>
<evidence type="ECO:0000256" key="2">
    <source>
        <dbReference type="PROSITE-ProRule" id="PRU00176"/>
    </source>
</evidence>
<feature type="compositionally biased region" description="Low complexity" evidence="3">
    <location>
        <begin position="1"/>
        <end position="13"/>
    </location>
</feature>
<dbReference type="Proteomes" id="UP000708208">
    <property type="component" value="Unassembled WGS sequence"/>
</dbReference>
<feature type="region of interest" description="Disordered" evidence="3">
    <location>
        <begin position="105"/>
        <end position="257"/>
    </location>
</feature>
<dbReference type="PANTHER" id="PTHR23236:SF11">
    <property type="entry name" value="EUKARYOTIC TRANSLATION INITIATION FACTOR 4H"/>
    <property type="match status" value="1"/>
</dbReference>
<dbReference type="GO" id="GO:0003723">
    <property type="term" value="F:RNA binding"/>
    <property type="evidence" value="ECO:0007669"/>
    <property type="project" value="UniProtKB-UniRule"/>
</dbReference>
<sequence length="326" mass="33844">MAGRDNGGNRFRGSGSGGGYGRGGETRQAPYVAYVGNLPRGIVQGDIDRLFQGLKIRSIRLVYDRDTERFKGFCYVEFDDNETLDTALTYDGSLVDGQTIRVDVAEGRKNDRGGGSGGAGGGGFNRGGGGRGGMNRGGPSYNSGYRSGGGYQSDDHYNVNNYRGGGGGRGGTGSGSGSGSGGGGGYGGGRGGGSGGGSGGDRNRSGGGGSYGGYNSDRLQHRPPYEESRGYAPRTRRDSERSKNSVEEFKDPTPDGFDALKIAEELAARPKLKLLPRTVNEPVNALASSSQASSIFGGAKPREENLRGKTVGDGELKNHDRKELPA</sequence>
<dbReference type="PROSITE" id="PS50102">
    <property type="entry name" value="RRM"/>
    <property type="match status" value="1"/>
</dbReference>
<evidence type="ECO:0000313" key="6">
    <source>
        <dbReference type="Proteomes" id="UP000708208"/>
    </source>
</evidence>
<comment type="caution">
    <text evidence="5">The sequence shown here is derived from an EMBL/GenBank/DDBJ whole genome shotgun (WGS) entry which is preliminary data.</text>
</comment>
<dbReference type="OrthoDB" id="48651at2759"/>
<proteinExistence type="predicted"/>
<dbReference type="Pfam" id="PF00076">
    <property type="entry name" value="RRM_1"/>
    <property type="match status" value="1"/>
</dbReference>
<dbReference type="InterPro" id="IPR000504">
    <property type="entry name" value="RRM_dom"/>
</dbReference>
<gene>
    <name evidence="5" type="ORF">AFUS01_LOCUS38866</name>
</gene>
<dbReference type="PANTHER" id="PTHR23236">
    <property type="entry name" value="EUKARYOTIC TRANSLATION INITIATION FACTOR 4B/4H"/>
    <property type="match status" value="1"/>
</dbReference>
<feature type="region of interest" description="Disordered" evidence="3">
    <location>
        <begin position="1"/>
        <end position="23"/>
    </location>
</feature>
<feature type="domain" description="RRM" evidence="4">
    <location>
        <begin position="31"/>
        <end position="107"/>
    </location>
</feature>
<evidence type="ECO:0000259" key="4">
    <source>
        <dbReference type="PROSITE" id="PS50102"/>
    </source>
</evidence>
<feature type="compositionally biased region" description="Gly residues" evidence="3">
    <location>
        <begin position="14"/>
        <end position="23"/>
    </location>
</feature>
<evidence type="ECO:0000256" key="1">
    <source>
        <dbReference type="ARBA" id="ARBA00022884"/>
    </source>
</evidence>
<keyword evidence="6" id="KW-1185">Reference proteome</keyword>
<reference evidence="5" key="1">
    <citation type="submission" date="2021-06" db="EMBL/GenBank/DDBJ databases">
        <authorList>
            <person name="Hodson N. C."/>
            <person name="Mongue J. A."/>
            <person name="Jaron S. K."/>
        </authorList>
    </citation>
    <scope>NUCLEOTIDE SEQUENCE</scope>
</reference>
<feature type="region of interest" description="Disordered" evidence="3">
    <location>
        <begin position="285"/>
        <end position="326"/>
    </location>
</feature>